<dbReference type="Proteomes" id="UP001631949">
    <property type="component" value="Unassembled WGS sequence"/>
</dbReference>
<reference evidence="2 3" key="1">
    <citation type="journal article" date="2016" name="Int. J. Syst. Evol. Microbiol.">
        <title>Peptococcus simiae sp. nov., isolated from rhesus macaque faeces and emended description of the genus Peptococcus.</title>
        <authorList>
            <person name="Shkoporov A.N."/>
            <person name="Efimov B.A."/>
            <person name="Kondova I."/>
            <person name="Ouwerling B."/>
            <person name="Chaplin A.V."/>
            <person name="Shcherbakova V.A."/>
            <person name="Langermans J.A.M."/>
        </authorList>
    </citation>
    <scope>NUCLEOTIDE SEQUENCE [LARGE SCALE GENOMIC DNA]</scope>
    <source>
        <strain evidence="2 3">M108</strain>
    </source>
</reference>
<feature type="domain" description="RNA polymerase sigma factor 70 region 4 type 2" evidence="1">
    <location>
        <begin position="77"/>
        <end position="129"/>
    </location>
</feature>
<evidence type="ECO:0000313" key="3">
    <source>
        <dbReference type="Proteomes" id="UP001631949"/>
    </source>
</evidence>
<dbReference type="InterPro" id="IPR013249">
    <property type="entry name" value="RNA_pol_sigma70_r4_t2"/>
</dbReference>
<comment type="caution">
    <text evidence="2">The sequence shown here is derived from an EMBL/GenBank/DDBJ whole genome shotgun (WGS) entry which is preliminary data.</text>
</comment>
<sequence length="140" mass="15393">MKKTKIIYIKQEAVPVTEAVYRAYWQGHEQARYQDRQAACHTWSLTDLAASGVPEDALGPLSVSGGEADYLARLDRAALERALATLSPTAQDRLWQLVLGETSERALAKDLGLSPAAVHKRKHRALARLRAALEDSSAQD</sequence>
<keyword evidence="3" id="KW-1185">Reference proteome</keyword>
<dbReference type="InterPro" id="IPR036388">
    <property type="entry name" value="WH-like_DNA-bd_sf"/>
</dbReference>
<evidence type="ECO:0000259" key="1">
    <source>
        <dbReference type="Pfam" id="PF08281"/>
    </source>
</evidence>
<dbReference type="RefSeq" id="WP_408977351.1">
    <property type="nucleotide sequence ID" value="NZ_JBJUVG010000005.1"/>
</dbReference>
<dbReference type="SUPFAM" id="SSF88659">
    <property type="entry name" value="Sigma3 and sigma4 domains of RNA polymerase sigma factors"/>
    <property type="match status" value="1"/>
</dbReference>
<organism evidence="2 3">
    <name type="scientific">Peptococcus simiae</name>
    <dbReference type="NCBI Taxonomy" id="1643805"/>
    <lineage>
        <taxon>Bacteria</taxon>
        <taxon>Bacillati</taxon>
        <taxon>Bacillota</taxon>
        <taxon>Clostridia</taxon>
        <taxon>Eubacteriales</taxon>
        <taxon>Peptococcaceae</taxon>
        <taxon>Peptococcus</taxon>
    </lineage>
</organism>
<dbReference type="Pfam" id="PF08281">
    <property type="entry name" value="Sigma70_r4_2"/>
    <property type="match status" value="1"/>
</dbReference>
<accession>A0ABW9GZ55</accession>
<dbReference type="EMBL" id="JBJUVG010000005">
    <property type="protein sequence ID" value="MFM9413735.1"/>
    <property type="molecule type" value="Genomic_DNA"/>
</dbReference>
<gene>
    <name evidence="2" type="ORF">ACKQTC_05090</name>
</gene>
<protein>
    <submittedName>
        <fullName evidence="2">Sigma factor-like helix-turn-helix DNA-binding protein</fullName>
    </submittedName>
</protein>
<dbReference type="Gene3D" id="1.10.10.10">
    <property type="entry name" value="Winged helix-like DNA-binding domain superfamily/Winged helix DNA-binding domain"/>
    <property type="match status" value="1"/>
</dbReference>
<name>A0ABW9GZ55_9FIRM</name>
<proteinExistence type="predicted"/>
<dbReference type="InterPro" id="IPR013324">
    <property type="entry name" value="RNA_pol_sigma_r3/r4-like"/>
</dbReference>
<evidence type="ECO:0000313" key="2">
    <source>
        <dbReference type="EMBL" id="MFM9413735.1"/>
    </source>
</evidence>